<dbReference type="Proteomes" id="UP001162992">
    <property type="component" value="Chromosome 6"/>
</dbReference>
<reference evidence="2" key="1">
    <citation type="journal article" date="2024" name="Proc. Natl. Acad. Sci. U.S.A.">
        <title>Extraordinary preservation of gene collinearity over three hundred million years revealed in homosporous lycophytes.</title>
        <authorList>
            <person name="Li C."/>
            <person name="Wickell D."/>
            <person name="Kuo L.Y."/>
            <person name="Chen X."/>
            <person name="Nie B."/>
            <person name="Liao X."/>
            <person name="Peng D."/>
            <person name="Ji J."/>
            <person name="Jenkins J."/>
            <person name="Williams M."/>
            <person name="Shu S."/>
            <person name="Plott C."/>
            <person name="Barry K."/>
            <person name="Rajasekar S."/>
            <person name="Grimwood J."/>
            <person name="Han X."/>
            <person name="Sun S."/>
            <person name="Hou Z."/>
            <person name="He W."/>
            <person name="Dai G."/>
            <person name="Sun C."/>
            <person name="Schmutz J."/>
            <person name="Leebens-Mack J.H."/>
            <person name="Li F.W."/>
            <person name="Wang L."/>
        </authorList>
    </citation>
    <scope>NUCLEOTIDE SEQUENCE [LARGE SCALE GENOMIC DNA]</scope>
    <source>
        <strain evidence="2">cv. PW_Plant_1</strain>
    </source>
</reference>
<dbReference type="EMBL" id="CM055097">
    <property type="protein sequence ID" value="KAJ7551739.1"/>
    <property type="molecule type" value="Genomic_DNA"/>
</dbReference>
<accession>A0ACC2DC71</accession>
<name>A0ACC2DC71_DIPCM</name>
<evidence type="ECO:0000313" key="2">
    <source>
        <dbReference type="Proteomes" id="UP001162992"/>
    </source>
</evidence>
<evidence type="ECO:0000313" key="1">
    <source>
        <dbReference type="EMBL" id="KAJ7551739.1"/>
    </source>
</evidence>
<proteinExistence type="predicted"/>
<keyword evidence="2" id="KW-1185">Reference proteome</keyword>
<gene>
    <name evidence="1" type="ORF">O6H91_06G026800</name>
</gene>
<comment type="caution">
    <text evidence="1">The sequence shown here is derived from an EMBL/GenBank/DDBJ whole genome shotgun (WGS) entry which is preliminary data.</text>
</comment>
<protein>
    <submittedName>
        <fullName evidence="1">Uncharacterized protein</fullName>
    </submittedName>
</protein>
<sequence>MAKGRRLFTLMTALVSSLCFALPTSSSSSFISSPAFFTSTTLRAEAAAAAPRSPRIGATKILATSSSPFSDSAKSHDDDVGIKCAADVLAVLGGKEAAASLNASRAHQLLSDMRFLAPLQGSSLPTQHLIQSITEIHESGSKASLKSGGMELLKQGNHNNMQRLIRSPPSAVAELAKVAVEWAGEPEAVLAKLSPTIYPVPDVEGTAADQCQLAKNTSARRFAAEEINKYMAFLFEAIHVLGPSAGFNVSLSRYDLFHGHMFTAYNTGRLGILFHSREYPEFDKTNFPINLGYCQRGSDVPYDASMNLRNILWLAPMPACTGHQCSNKWLAPGALVILDAHRGGVYYKELVPEWVDVVRTIYEGDFGQVFIDVNYFNVANAAPEARIFLC</sequence>
<organism evidence="1 2">
    <name type="scientific">Diphasiastrum complanatum</name>
    <name type="common">Issler's clubmoss</name>
    <name type="synonym">Lycopodium complanatum</name>
    <dbReference type="NCBI Taxonomy" id="34168"/>
    <lineage>
        <taxon>Eukaryota</taxon>
        <taxon>Viridiplantae</taxon>
        <taxon>Streptophyta</taxon>
        <taxon>Embryophyta</taxon>
        <taxon>Tracheophyta</taxon>
        <taxon>Lycopodiopsida</taxon>
        <taxon>Lycopodiales</taxon>
        <taxon>Lycopodiaceae</taxon>
        <taxon>Lycopodioideae</taxon>
        <taxon>Diphasiastrum</taxon>
    </lineage>
</organism>